<dbReference type="PANTHER" id="PTHR39214:SF1">
    <property type="entry name" value="MICROBODY (PEROXISOME) BIOGENESIS PROTEIN PEROXIN 8 (EUROFUNG)"/>
    <property type="match status" value="1"/>
</dbReference>
<dbReference type="EMBL" id="FQ790339">
    <property type="protein sequence ID" value="CCD34972.1"/>
    <property type="molecule type" value="Genomic_DNA"/>
</dbReference>
<dbReference type="HOGENOM" id="CLU_1932510_0_0_1"/>
<accession>G2YJU3</accession>
<dbReference type="InterPro" id="IPR055334">
    <property type="entry name" value="PEX8-like"/>
</dbReference>
<dbReference type="STRING" id="999810.G2YJU3"/>
<evidence type="ECO:0000313" key="2">
    <source>
        <dbReference type="Proteomes" id="UP000008177"/>
    </source>
</evidence>
<sequence length="136" mass="15487">MLHHRATHAPTSPLPQSVYMRDIASQQDSQTPLSEQAYLMLTLLDALPNLPHDILQAWLPISADLLNSIEDNYMRERCKARFWEVLESGEMDVERSALCVGWWSTWGGRDQILFGRETQDVGPYMSGGLGEIRSRL</sequence>
<dbReference type="AlphaFoldDB" id="G2YJU3"/>
<dbReference type="Proteomes" id="UP000008177">
    <property type="component" value="Unplaced contigs"/>
</dbReference>
<protein>
    <submittedName>
        <fullName evidence="1">Uncharacterized protein</fullName>
    </submittedName>
</protein>
<gene>
    <name evidence="1" type="ORF">BofuT4_P082940.1</name>
</gene>
<evidence type="ECO:0000313" key="1">
    <source>
        <dbReference type="EMBL" id="CCD34972.1"/>
    </source>
</evidence>
<name>G2YJU3_BOTF4</name>
<dbReference type="InParanoid" id="G2YJU3"/>
<dbReference type="PANTHER" id="PTHR39214">
    <property type="entry name" value="MICROBODY (PEROXISOME) BIOGENESIS PROTEIN PEROXIN 8 (EUROFUNG)"/>
    <property type="match status" value="1"/>
</dbReference>
<proteinExistence type="predicted"/>
<reference evidence="2" key="1">
    <citation type="journal article" date="2011" name="PLoS Genet.">
        <title>Genomic analysis of the necrotrophic fungal pathogens Sclerotinia sclerotiorum and Botrytis cinerea.</title>
        <authorList>
            <person name="Amselem J."/>
            <person name="Cuomo C.A."/>
            <person name="van Kan J.A."/>
            <person name="Viaud M."/>
            <person name="Benito E.P."/>
            <person name="Couloux A."/>
            <person name="Coutinho P.M."/>
            <person name="de Vries R.P."/>
            <person name="Dyer P.S."/>
            <person name="Fillinger S."/>
            <person name="Fournier E."/>
            <person name="Gout L."/>
            <person name="Hahn M."/>
            <person name="Kohn L."/>
            <person name="Lapalu N."/>
            <person name="Plummer K.M."/>
            <person name="Pradier J.M."/>
            <person name="Quevillon E."/>
            <person name="Sharon A."/>
            <person name="Simon A."/>
            <person name="ten Have A."/>
            <person name="Tudzynski B."/>
            <person name="Tudzynski P."/>
            <person name="Wincker P."/>
            <person name="Andrew M."/>
            <person name="Anthouard V."/>
            <person name="Beever R.E."/>
            <person name="Beffa R."/>
            <person name="Benoit I."/>
            <person name="Bouzid O."/>
            <person name="Brault B."/>
            <person name="Chen Z."/>
            <person name="Choquer M."/>
            <person name="Collemare J."/>
            <person name="Cotton P."/>
            <person name="Danchin E.G."/>
            <person name="Da Silva C."/>
            <person name="Gautier A."/>
            <person name="Giraud C."/>
            <person name="Giraud T."/>
            <person name="Gonzalez C."/>
            <person name="Grossetete S."/>
            <person name="Guldener U."/>
            <person name="Henrissat B."/>
            <person name="Howlett B.J."/>
            <person name="Kodira C."/>
            <person name="Kretschmer M."/>
            <person name="Lappartient A."/>
            <person name="Leroch M."/>
            <person name="Levis C."/>
            <person name="Mauceli E."/>
            <person name="Neuveglise C."/>
            <person name="Oeser B."/>
            <person name="Pearson M."/>
            <person name="Poulain J."/>
            <person name="Poussereau N."/>
            <person name="Quesneville H."/>
            <person name="Rascle C."/>
            <person name="Schumacher J."/>
            <person name="Segurens B."/>
            <person name="Sexton A."/>
            <person name="Silva E."/>
            <person name="Sirven C."/>
            <person name="Soanes D.M."/>
            <person name="Talbot N.J."/>
            <person name="Templeton M."/>
            <person name="Yandava C."/>
            <person name="Yarden O."/>
            <person name="Zeng Q."/>
            <person name="Rollins J.A."/>
            <person name="Lebrun M.H."/>
            <person name="Dickman M."/>
        </authorList>
    </citation>
    <scope>NUCLEOTIDE SEQUENCE [LARGE SCALE GENOMIC DNA]</scope>
    <source>
        <strain evidence="2">T4</strain>
    </source>
</reference>
<organism evidence="1 2">
    <name type="scientific">Botryotinia fuckeliana (strain T4)</name>
    <name type="common">Noble rot fungus</name>
    <name type="synonym">Botrytis cinerea</name>
    <dbReference type="NCBI Taxonomy" id="999810"/>
    <lineage>
        <taxon>Eukaryota</taxon>
        <taxon>Fungi</taxon>
        <taxon>Dikarya</taxon>
        <taxon>Ascomycota</taxon>
        <taxon>Pezizomycotina</taxon>
        <taxon>Leotiomycetes</taxon>
        <taxon>Helotiales</taxon>
        <taxon>Sclerotiniaceae</taxon>
        <taxon>Botrytis</taxon>
    </lineage>
</organism>